<comment type="caution">
    <text evidence="1">The sequence shown here is derived from an EMBL/GenBank/DDBJ whole genome shotgun (WGS) entry which is preliminary data.</text>
</comment>
<name>A0ABN8SQU7_9CNID</name>
<organism evidence="1 2">
    <name type="scientific">Porites evermanni</name>
    <dbReference type="NCBI Taxonomy" id="104178"/>
    <lineage>
        <taxon>Eukaryota</taxon>
        <taxon>Metazoa</taxon>
        <taxon>Cnidaria</taxon>
        <taxon>Anthozoa</taxon>
        <taxon>Hexacorallia</taxon>
        <taxon>Scleractinia</taxon>
        <taxon>Fungiina</taxon>
        <taxon>Poritidae</taxon>
        <taxon>Porites</taxon>
    </lineage>
</organism>
<evidence type="ECO:0000313" key="2">
    <source>
        <dbReference type="Proteomes" id="UP001159427"/>
    </source>
</evidence>
<dbReference type="Proteomes" id="UP001159427">
    <property type="component" value="Unassembled WGS sequence"/>
</dbReference>
<reference evidence="1 2" key="1">
    <citation type="submission" date="2022-05" db="EMBL/GenBank/DDBJ databases">
        <authorList>
            <consortium name="Genoscope - CEA"/>
            <person name="William W."/>
        </authorList>
    </citation>
    <scope>NUCLEOTIDE SEQUENCE [LARGE SCALE GENOMIC DNA]</scope>
</reference>
<sequence>MIKSFMDSFLTSINIKSIEDNVSKIEATMKKHIEKTVYLENQSRRNNLRFEGLLEDDNETWDETEAKV</sequence>
<dbReference type="EMBL" id="CALNXI010003495">
    <property type="protein sequence ID" value="CAH3193464.1"/>
    <property type="molecule type" value="Genomic_DNA"/>
</dbReference>
<proteinExistence type="predicted"/>
<accession>A0ABN8SQU7</accession>
<protein>
    <submittedName>
        <fullName evidence="1">Uncharacterized protein</fullName>
    </submittedName>
</protein>
<keyword evidence="2" id="KW-1185">Reference proteome</keyword>
<gene>
    <name evidence="1" type="ORF">PEVE_00025874</name>
</gene>
<evidence type="ECO:0000313" key="1">
    <source>
        <dbReference type="EMBL" id="CAH3193464.1"/>
    </source>
</evidence>